<dbReference type="Proteomes" id="UP000051845">
    <property type="component" value="Unassembled WGS sequence"/>
</dbReference>
<reference evidence="1 2" key="1">
    <citation type="journal article" date="2015" name="Genome Announc.">
        <title>Expanding the biotechnology potential of lactobacilli through comparative genomics of 213 strains and associated genera.</title>
        <authorList>
            <person name="Sun Z."/>
            <person name="Harris H.M."/>
            <person name="McCann A."/>
            <person name="Guo C."/>
            <person name="Argimon S."/>
            <person name="Zhang W."/>
            <person name="Yang X."/>
            <person name="Jeffery I.B."/>
            <person name="Cooney J.C."/>
            <person name="Kagawa T.F."/>
            <person name="Liu W."/>
            <person name="Song Y."/>
            <person name="Salvetti E."/>
            <person name="Wrobel A."/>
            <person name="Rasinkangas P."/>
            <person name="Parkhill J."/>
            <person name="Rea M.C."/>
            <person name="O'Sullivan O."/>
            <person name="Ritari J."/>
            <person name="Douillard F.P."/>
            <person name="Paul Ross R."/>
            <person name="Yang R."/>
            <person name="Briner A.E."/>
            <person name="Felis G.E."/>
            <person name="de Vos W.M."/>
            <person name="Barrangou R."/>
            <person name="Klaenhammer T.R."/>
            <person name="Caufield P.W."/>
            <person name="Cui Y."/>
            <person name="Zhang H."/>
            <person name="O'Toole P.W."/>
        </authorList>
    </citation>
    <scope>NUCLEOTIDE SEQUENCE [LARGE SCALE GENOMIC DNA]</scope>
    <source>
        <strain evidence="1 2">DSM 20515</strain>
    </source>
</reference>
<evidence type="ECO:0000313" key="1">
    <source>
        <dbReference type="EMBL" id="KRM77920.1"/>
    </source>
</evidence>
<dbReference type="PATRIC" id="fig|1423733.4.peg.1906"/>
<sequence>MVAKFLVVVISLKLALCRDTFGTFDHYKQKRQPSFLSRFCFNHDRFEYST</sequence>
<organism evidence="1 2">
    <name type="scientific">Secundilactobacillus collinoides DSM 20515 = JCM 1123</name>
    <dbReference type="NCBI Taxonomy" id="1423733"/>
    <lineage>
        <taxon>Bacteria</taxon>
        <taxon>Bacillati</taxon>
        <taxon>Bacillota</taxon>
        <taxon>Bacilli</taxon>
        <taxon>Lactobacillales</taxon>
        <taxon>Lactobacillaceae</taxon>
        <taxon>Secundilactobacillus</taxon>
    </lineage>
</organism>
<accession>A0A0R2BG82</accession>
<dbReference type="EMBL" id="AYYR01000004">
    <property type="protein sequence ID" value="KRM77920.1"/>
    <property type="molecule type" value="Genomic_DNA"/>
</dbReference>
<name>A0A0R2BG82_SECCO</name>
<protein>
    <submittedName>
        <fullName evidence="1">Uncharacterized protein</fullName>
    </submittedName>
</protein>
<proteinExistence type="predicted"/>
<evidence type="ECO:0000313" key="2">
    <source>
        <dbReference type="Proteomes" id="UP000051845"/>
    </source>
</evidence>
<dbReference type="AlphaFoldDB" id="A0A0R2BG82"/>
<comment type="caution">
    <text evidence="1">The sequence shown here is derived from an EMBL/GenBank/DDBJ whole genome shotgun (WGS) entry which is preliminary data.</text>
</comment>
<gene>
    <name evidence="1" type="ORF">FC82_GL001810</name>
</gene>